<name>A0A437UKA8_ENTAV</name>
<proteinExistence type="predicted"/>
<dbReference type="PANTHER" id="PTHR40078">
    <property type="entry name" value="INTEGRAL MEMBRANE PROTEIN-RELATED"/>
    <property type="match status" value="1"/>
</dbReference>
<sequence>MKSKLTLYSLLGVFSVCIGIAFLNNTLLGNDPIGVFYDGIREFSGFSQPELGKVSNYINIILLVFLFVCGRNYFSVGTFLYLIPYGSFISIGSRVYTWLFVNIDSSFRIIISILGCLLYYFGISLFIACNIGTDPFNGFVFAIQDKIGWSLRKVKISLDILLVIIGVILGGKAGVFTIVTALTTGPVVQCLSGYFSKQLHSSES</sequence>
<protein>
    <submittedName>
        <fullName evidence="1">Uncharacterized protein</fullName>
    </submittedName>
</protein>
<dbReference type="RefSeq" id="WP_127978277.1">
    <property type="nucleotide sequence ID" value="NZ_CAAKNX010000090.1"/>
</dbReference>
<accession>A0A437UKA8</accession>
<organism evidence="1 2">
    <name type="scientific">Enterococcus avium</name>
    <name type="common">Streptococcus avium</name>
    <dbReference type="NCBI Taxonomy" id="33945"/>
    <lineage>
        <taxon>Bacteria</taxon>
        <taxon>Bacillati</taxon>
        <taxon>Bacillota</taxon>
        <taxon>Bacilli</taxon>
        <taxon>Lactobacillales</taxon>
        <taxon>Enterococcaceae</taxon>
        <taxon>Enterococcus</taxon>
    </lineage>
</organism>
<dbReference type="Pfam" id="PF19700">
    <property type="entry name" value="DUF6198"/>
    <property type="match status" value="1"/>
</dbReference>
<dbReference type="InterPro" id="IPR038750">
    <property type="entry name" value="YczE/YyaS-like"/>
</dbReference>
<evidence type="ECO:0000313" key="1">
    <source>
        <dbReference type="EMBL" id="RVU93981.1"/>
    </source>
</evidence>
<gene>
    <name evidence="1" type="ORF">EK398_03390</name>
</gene>
<dbReference type="EMBL" id="RYZS01000001">
    <property type="protein sequence ID" value="RVU93981.1"/>
    <property type="molecule type" value="Genomic_DNA"/>
</dbReference>
<dbReference type="Proteomes" id="UP000288388">
    <property type="component" value="Unassembled WGS sequence"/>
</dbReference>
<comment type="caution">
    <text evidence="1">The sequence shown here is derived from an EMBL/GenBank/DDBJ whole genome shotgun (WGS) entry which is preliminary data.</text>
</comment>
<reference evidence="1 2" key="1">
    <citation type="submission" date="2018-12" db="EMBL/GenBank/DDBJ databases">
        <title>A novel vanA-carrying plasmid in a clinical isolate of Enterococcus avium.</title>
        <authorList>
            <person name="Bernasconi O.J."/>
            <person name="Luzzaro F."/>
            <person name="Endimiani A."/>
        </authorList>
    </citation>
    <scope>NUCLEOTIDE SEQUENCE [LARGE SCALE GENOMIC DNA]</scope>
    <source>
        <strain evidence="1 2">LC0559/18</strain>
    </source>
</reference>
<dbReference type="PANTHER" id="PTHR40078:SF1">
    <property type="entry name" value="INTEGRAL MEMBRANE PROTEIN"/>
    <property type="match status" value="1"/>
</dbReference>
<evidence type="ECO:0000313" key="2">
    <source>
        <dbReference type="Proteomes" id="UP000288388"/>
    </source>
</evidence>
<dbReference type="AlphaFoldDB" id="A0A437UKA8"/>